<dbReference type="InterPro" id="IPR014284">
    <property type="entry name" value="RNA_pol_sigma-70_dom"/>
</dbReference>
<evidence type="ECO:0000256" key="6">
    <source>
        <dbReference type="SAM" id="MobiDB-lite"/>
    </source>
</evidence>
<sequence>MAMTPFQQVLDAHRDLVWRVCVAAAGRNDADDCFQETWLAALRAYPRLDDGANVRAWLVTIAQRKAIDAHRGRARRPVAAGELPDAPAPARPESDDGLWDAVRALPPGQRAAITLRYAGDLRPREVAQALGISDEAARRRIADGLKSLRLEVQPT</sequence>
<evidence type="ECO:0000256" key="2">
    <source>
        <dbReference type="ARBA" id="ARBA00023015"/>
    </source>
</evidence>
<dbReference type="Pfam" id="PF08281">
    <property type="entry name" value="Sigma70_r4_2"/>
    <property type="match status" value="1"/>
</dbReference>
<protein>
    <recommendedName>
        <fullName evidence="11">RNA polymerase sigma factor</fullName>
    </recommendedName>
</protein>
<dbReference type="InterPro" id="IPR039425">
    <property type="entry name" value="RNA_pol_sigma-70-like"/>
</dbReference>
<gene>
    <name evidence="9" type="ORF">DSM104329_04051</name>
</gene>
<keyword evidence="3" id="KW-0731">Sigma factor</keyword>
<comment type="similarity">
    <text evidence="1">Belongs to the sigma-70 factor family. ECF subfamily.</text>
</comment>
<dbReference type="InterPro" id="IPR013249">
    <property type="entry name" value="RNA_pol_sigma70_r4_t2"/>
</dbReference>
<feature type="domain" description="RNA polymerase sigma factor 70 region 4 type 2" evidence="8">
    <location>
        <begin position="98"/>
        <end position="148"/>
    </location>
</feature>
<dbReference type="PANTHER" id="PTHR43133:SF8">
    <property type="entry name" value="RNA POLYMERASE SIGMA FACTOR HI_1459-RELATED"/>
    <property type="match status" value="1"/>
</dbReference>
<keyword evidence="4" id="KW-0238">DNA-binding</keyword>
<name>A0A9E6Y0D4_9ACTN</name>
<dbReference type="EMBL" id="CP087164">
    <property type="protein sequence ID" value="UGS37631.1"/>
    <property type="molecule type" value="Genomic_DNA"/>
</dbReference>
<dbReference type="SUPFAM" id="SSF88659">
    <property type="entry name" value="Sigma3 and sigma4 domains of RNA polymerase sigma factors"/>
    <property type="match status" value="1"/>
</dbReference>
<dbReference type="PANTHER" id="PTHR43133">
    <property type="entry name" value="RNA POLYMERASE ECF-TYPE SIGMA FACTO"/>
    <property type="match status" value="1"/>
</dbReference>
<dbReference type="Pfam" id="PF04542">
    <property type="entry name" value="Sigma70_r2"/>
    <property type="match status" value="1"/>
</dbReference>
<dbReference type="GO" id="GO:0006352">
    <property type="term" value="P:DNA-templated transcription initiation"/>
    <property type="evidence" value="ECO:0007669"/>
    <property type="project" value="InterPro"/>
</dbReference>
<dbReference type="InterPro" id="IPR013325">
    <property type="entry name" value="RNA_pol_sigma_r2"/>
</dbReference>
<dbReference type="GO" id="GO:0016987">
    <property type="term" value="F:sigma factor activity"/>
    <property type="evidence" value="ECO:0007669"/>
    <property type="project" value="UniProtKB-KW"/>
</dbReference>
<accession>A0A9E6Y0D4</accession>
<keyword evidence="10" id="KW-1185">Reference proteome</keyword>
<dbReference type="AlphaFoldDB" id="A0A9E6Y0D4"/>
<dbReference type="Gene3D" id="1.10.10.10">
    <property type="entry name" value="Winged helix-like DNA-binding domain superfamily/Winged helix DNA-binding domain"/>
    <property type="match status" value="1"/>
</dbReference>
<proteinExistence type="inferred from homology"/>
<dbReference type="SUPFAM" id="SSF88946">
    <property type="entry name" value="Sigma2 domain of RNA polymerase sigma factors"/>
    <property type="match status" value="1"/>
</dbReference>
<dbReference type="KEGG" id="sbae:DSM104329_04051"/>
<keyword evidence="2" id="KW-0805">Transcription regulation</keyword>
<evidence type="ECO:0000256" key="3">
    <source>
        <dbReference type="ARBA" id="ARBA00023082"/>
    </source>
</evidence>
<evidence type="ECO:0000256" key="4">
    <source>
        <dbReference type="ARBA" id="ARBA00023125"/>
    </source>
</evidence>
<feature type="domain" description="RNA polymerase sigma-70 region 2" evidence="7">
    <location>
        <begin position="11"/>
        <end position="76"/>
    </location>
</feature>
<feature type="region of interest" description="Disordered" evidence="6">
    <location>
        <begin position="72"/>
        <end position="98"/>
    </location>
</feature>
<evidence type="ECO:0000259" key="7">
    <source>
        <dbReference type="Pfam" id="PF04542"/>
    </source>
</evidence>
<keyword evidence="5" id="KW-0804">Transcription</keyword>
<reference evidence="9" key="1">
    <citation type="journal article" date="2022" name="Int. J. Syst. Evol. Microbiol.">
        <title>Pseudomonas aegrilactucae sp. nov. and Pseudomonas morbosilactucae sp. nov., pathogens causing bacterial rot of lettuce in Japan.</title>
        <authorList>
            <person name="Sawada H."/>
            <person name="Fujikawa T."/>
            <person name="Satou M."/>
        </authorList>
    </citation>
    <scope>NUCLEOTIDE SEQUENCE</scope>
    <source>
        <strain evidence="9">0166_1</strain>
    </source>
</reference>
<dbReference type="CDD" id="cd06171">
    <property type="entry name" value="Sigma70_r4"/>
    <property type="match status" value="1"/>
</dbReference>
<dbReference type="InterPro" id="IPR036388">
    <property type="entry name" value="WH-like_DNA-bd_sf"/>
</dbReference>
<dbReference type="InterPro" id="IPR007627">
    <property type="entry name" value="RNA_pol_sigma70_r2"/>
</dbReference>
<evidence type="ECO:0000256" key="5">
    <source>
        <dbReference type="ARBA" id="ARBA00023163"/>
    </source>
</evidence>
<evidence type="ECO:0000256" key="1">
    <source>
        <dbReference type="ARBA" id="ARBA00010641"/>
    </source>
</evidence>
<dbReference type="GO" id="GO:0003677">
    <property type="term" value="F:DNA binding"/>
    <property type="evidence" value="ECO:0007669"/>
    <property type="project" value="UniProtKB-KW"/>
</dbReference>
<dbReference type="Proteomes" id="UP001162834">
    <property type="component" value="Chromosome"/>
</dbReference>
<dbReference type="NCBIfam" id="TIGR02937">
    <property type="entry name" value="sigma70-ECF"/>
    <property type="match status" value="1"/>
</dbReference>
<evidence type="ECO:0008006" key="11">
    <source>
        <dbReference type="Google" id="ProtNLM"/>
    </source>
</evidence>
<evidence type="ECO:0000313" key="9">
    <source>
        <dbReference type="EMBL" id="UGS37631.1"/>
    </source>
</evidence>
<organism evidence="9 10">
    <name type="scientific">Capillimicrobium parvum</name>
    <dbReference type="NCBI Taxonomy" id="2884022"/>
    <lineage>
        <taxon>Bacteria</taxon>
        <taxon>Bacillati</taxon>
        <taxon>Actinomycetota</taxon>
        <taxon>Thermoleophilia</taxon>
        <taxon>Solirubrobacterales</taxon>
        <taxon>Capillimicrobiaceae</taxon>
        <taxon>Capillimicrobium</taxon>
    </lineage>
</organism>
<evidence type="ECO:0000259" key="8">
    <source>
        <dbReference type="Pfam" id="PF08281"/>
    </source>
</evidence>
<dbReference type="InterPro" id="IPR013324">
    <property type="entry name" value="RNA_pol_sigma_r3/r4-like"/>
</dbReference>
<dbReference type="Gene3D" id="1.10.1740.10">
    <property type="match status" value="1"/>
</dbReference>
<evidence type="ECO:0000313" key="10">
    <source>
        <dbReference type="Proteomes" id="UP001162834"/>
    </source>
</evidence>